<dbReference type="Proteomes" id="UP000324222">
    <property type="component" value="Unassembled WGS sequence"/>
</dbReference>
<sequence length="78" mass="8229">MEVVIVVEGVKVEEDVWPVYSIVLSLVLSYFPSSTLSLHTASLSAPSSSYSSSSSSAIVTSVLIVPVLCNRVTFGYGS</sequence>
<accession>A0A5B7J608</accession>
<reference evidence="1 2" key="1">
    <citation type="submission" date="2019-05" db="EMBL/GenBank/DDBJ databases">
        <title>Another draft genome of Portunus trituberculatus and its Hox gene families provides insights of decapod evolution.</title>
        <authorList>
            <person name="Jeong J.-H."/>
            <person name="Song I."/>
            <person name="Kim S."/>
            <person name="Choi T."/>
            <person name="Kim D."/>
            <person name="Ryu S."/>
            <person name="Kim W."/>
        </authorList>
    </citation>
    <scope>NUCLEOTIDE SEQUENCE [LARGE SCALE GENOMIC DNA]</scope>
    <source>
        <tissue evidence="1">Muscle</tissue>
    </source>
</reference>
<dbReference type="AlphaFoldDB" id="A0A5B7J608"/>
<comment type="caution">
    <text evidence="1">The sequence shown here is derived from an EMBL/GenBank/DDBJ whole genome shotgun (WGS) entry which is preliminary data.</text>
</comment>
<evidence type="ECO:0000313" key="1">
    <source>
        <dbReference type="EMBL" id="MPC88957.1"/>
    </source>
</evidence>
<evidence type="ECO:0000313" key="2">
    <source>
        <dbReference type="Proteomes" id="UP000324222"/>
    </source>
</evidence>
<gene>
    <name evidence="1" type="ORF">E2C01_083884</name>
</gene>
<name>A0A5B7J608_PORTR</name>
<dbReference type="EMBL" id="VSRR010079472">
    <property type="protein sequence ID" value="MPC88957.1"/>
    <property type="molecule type" value="Genomic_DNA"/>
</dbReference>
<proteinExistence type="predicted"/>
<organism evidence="1 2">
    <name type="scientific">Portunus trituberculatus</name>
    <name type="common">Swimming crab</name>
    <name type="synonym">Neptunus trituberculatus</name>
    <dbReference type="NCBI Taxonomy" id="210409"/>
    <lineage>
        <taxon>Eukaryota</taxon>
        <taxon>Metazoa</taxon>
        <taxon>Ecdysozoa</taxon>
        <taxon>Arthropoda</taxon>
        <taxon>Crustacea</taxon>
        <taxon>Multicrustacea</taxon>
        <taxon>Malacostraca</taxon>
        <taxon>Eumalacostraca</taxon>
        <taxon>Eucarida</taxon>
        <taxon>Decapoda</taxon>
        <taxon>Pleocyemata</taxon>
        <taxon>Brachyura</taxon>
        <taxon>Eubrachyura</taxon>
        <taxon>Portunoidea</taxon>
        <taxon>Portunidae</taxon>
        <taxon>Portuninae</taxon>
        <taxon>Portunus</taxon>
    </lineage>
</organism>
<protein>
    <submittedName>
        <fullName evidence="1">Uncharacterized protein</fullName>
    </submittedName>
</protein>
<keyword evidence="2" id="KW-1185">Reference proteome</keyword>